<dbReference type="InterPro" id="IPR011990">
    <property type="entry name" value="TPR-like_helical_dom_sf"/>
</dbReference>
<dbReference type="SUPFAM" id="SSF48452">
    <property type="entry name" value="TPR-like"/>
    <property type="match status" value="2"/>
</dbReference>
<dbReference type="InterPro" id="IPR043128">
    <property type="entry name" value="Rev_trsase/Diguanyl_cyclase"/>
</dbReference>
<dbReference type="GO" id="GO:0043709">
    <property type="term" value="P:cell adhesion involved in single-species biofilm formation"/>
    <property type="evidence" value="ECO:0007669"/>
    <property type="project" value="TreeGrafter"/>
</dbReference>
<dbReference type="EC" id="2.7.7.65" evidence="1"/>
<dbReference type="KEGG" id="rdp:RD2015_4797"/>
<dbReference type="InterPro" id="IPR050469">
    <property type="entry name" value="Diguanylate_Cyclase"/>
</dbReference>
<evidence type="ECO:0000313" key="4">
    <source>
        <dbReference type="Proteomes" id="UP000060699"/>
    </source>
</evidence>
<comment type="catalytic activity">
    <reaction evidence="2">
        <text>2 GTP = 3',3'-c-di-GMP + 2 diphosphate</text>
        <dbReference type="Rhea" id="RHEA:24898"/>
        <dbReference type="ChEBI" id="CHEBI:33019"/>
        <dbReference type="ChEBI" id="CHEBI:37565"/>
        <dbReference type="ChEBI" id="CHEBI:58805"/>
        <dbReference type="EC" id="2.7.7.65"/>
    </reaction>
</comment>
<dbReference type="SMART" id="SM00028">
    <property type="entry name" value="TPR"/>
    <property type="match status" value="5"/>
</dbReference>
<keyword evidence="4" id="KW-1185">Reference proteome</keyword>
<dbReference type="PATRIC" id="fig|76731.3.peg.4916"/>
<dbReference type="OrthoDB" id="9813903at2"/>
<dbReference type="SMART" id="SM00267">
    <property type="entry name" value="GGDEF"/>
    <property type="match status" value="1"/>
</dbReference>
<dbReference type="STRING" id="76731.RD2015_4797"/>
<dbReference type="GO" id="GO:0005886">
    <property type="term" value="C:plasma membrane"/>
    <property type="evidence" value="ECO:0007669"/>
    <property type="project" value="TreeGrafter"/>
</dbReference>
<proteinExistence type="predicted"/>
<organism evidence="3 4">
    <name type="scientific">Roseateles depolymerans</name>
    <dbReference type="NCBI Taxonomy" id="76731"/>
    <lineage>
        <taxon>Bacteria</taxon>
        <taxon>Pseudomonadati</taxon>
        <taxon>Pseudomonadota</taxon>
        <taxon>Betaproteobacteria</taxon>
        <taxon>Burkholderiales</taxon>
        <taxon>Sphaerotilaceae</taxon>
        <taxon>Roseateles</taxon>
    </lineage>
</organism>
<dbReference type="PROSITE" id="PS50887">
    <property type="entry name" value="GGDEF"/>
    <property type="match status" value="1"/>
</dbReference>
<dbReference type="InterPro" id="IPR000160">
    <property type="entry name" value="GGDEF_dom"/>
</dbReference>
<dbReference type="InterPro" id="IPR019734">
    <property type="entry name" value="TPR_rpt"/>
</dbReference>
<dbReference type="GO" id="GO:0052621">
    <property type="term" value="F:diguanylate cyclase activity"/>
    <property type="evidence" value="ECO:0007669"/>
    <property type="project" value="UniProtKB-EC"/>
</dbReference>
<dbReference type="NCBIfam" id="TIGR00254">
    <property type="entry name" value="GGDEF"/>
    <property type="match status" value="1"/>
</dbReference>
<evidence type="ECO:0000256" key="1">
    <source>
        <dbReference type="ARBA" id="ARBA00012528"/>
    </source>
</evidence>
<dbReference type="RefSeq" id="WP_058937044.1">
    <property type="nucleotide sequence ID" value="NZ_CP013729.1"/>
</dbReference>
<dbReference type="CDD" id="cd01949">
    <property type="entry name" value="GGDEF"/>
    <property type="match status" value="1"/>
</dbReference>
<dbReference type="GO" id="GO:1902201">
    <property type="term" value="P:negative regulation of bacterial-type flagellum-dependent cell motility"/>
    <property type="evidence" value="ECO:0007669"/>
    <property type="project" value="TreeGrafter"/>
</dbReference>
<dbReference type="Gene3D" id="3.30.70.270">
    <property type="match status" value="1"/>
</dbReference>
<accession>A0A0U3LS20</accession>
<gene>
    <name evidence="3" type="ORF">RD2015_4797</name>
</gene>
<dbReference type="FunFam" id="3.30.70.270:FF:000001">
    <property type="entry name" value="Diguanylate cyclase domain protein"/>
    <property type="match status" value="1"/>
</dbReference>
<dbReference type="PANTHER" id="PTHR45138">
    <property type="entry name" value="REGULATORY COMPONENTS OF SENSORY TRANSDUCTION SYSTEM"/>
    <property type="match status" value="1"/>
</dbReference>
<sequence precursor="true">MFRTPRTLAATAQPPIAPARFPQGWWQWGRWGRCSLLAAVLGSVGLLAGCPARETAVGPAAGASASLDRAMALELEQQERIGVAQAQEHVRQLLDLEARLPADSAERMEAVSQRAALLSQIRDRTGHEAAVETLKTWPASSPARAQVPLALMLAKAQWLKNNGQLGAGIRVLSALSDLDPAAAERRMMFRALLLQGYLQSDYGEVDASAESLGKAIELARAMGSTWRAASAQITLAFSYFRAQQADHAKRIVAEALEAAKRDPDPVLLYSVYTMMAIVHSQDADSALNKLGSEQALRYAQEAQSRYLEALALGNLADFELRQENYSRALDLSQRANVLAQDLRDIHTEILARHNMGIAKIGMRRLEEGKRDVLQAITMDAQREASSYTAESWLELGRYLEKADDIAGAVDAFHRSRQLFDAVLRDETRKAMLEAQARFEDQQRQREIQLLNQDNSLKAEQIRNRDLQLKLWAEVGVGVLLSGALLALAYRRVRRTNAALAQTNESLRVQSERDPLTGLANRRHFQKDVAARCDAQQGLRGSLFLVDIDHFKRINDQWGHAAGDSVLVEVARRLRSVLREQDLVVRWGGEEFLILVRSENTEDARLLAQRLLDQIGGMPVNHGPLSIPISASIGFASFPMAPSGLTLEWERAVDMADTVMYMSKAHGRNKAYGVAAIHAGTREELLTLAGRMESAWHQGQVNLISLLGPQMEERS</sequence>
<reference evidence="3 4" key="1">
    <citation type="submission" date="2015-12" db="EMBL/GenBank/DDBJ databases">
        <title>Complete genome of Roseateles depolymerans KCTC 42856.</title>
        <authorList>
            <person name="Kim K.M."/>
        </authorList>
    </citation>
    <scope>NUCLEOTIDE SEQUENCE [LARGE SCALE GENOMIC DNA]</scope>
    <source>
        <strain evidence="3 4">KCTC 42856</strain>
    </source>
</reference>
<dbReference type="EMBL" id="CP013729">
    <property type="protein sequence ID" value="ALV09234.1"/>
    <property type="molecule type" value="Genomic_DNA"/>
</dbReference>
<protein>
    <recommendedName>
        <fullName evidence="1">diguanylate cyclase</fullName>
        <ecNumber evidence="1">2.7.7.65</ecNumber>
    </recommendedName>
</protein>
<dbReference type="Gene3D" id="1.25.40.10">
    <property type="entry name" value="Tetratricopeptide repeat domain"/>
    <property type="match status" value="1"/>
</dbReference>
<dbReference type="InterPro" id="IPR029787">
    <property type="entry name" value="Nucleotide_cyclase"/>
</dbReference>
<evidence type="ECO:0000313" key="3">
    <source>
        <dbReference type="EMBL" id="ALV09234.1"/>
    </source>
</evidence>
<dbReference type="SUPFAM" id="SSF55073">
    <property type="entry name" value="Nucleotide cyclase"/>
    <property type="match status" value="1"/>
</dbReference>
<dbReference type="AlphaFoldDB" id="A0A0U3LS20"/>
<name>A0A0U3LS20_9BURK</name>
<evidence type="ECO:0000256" key="2">
    <source>
        <dbReference type="ARBA" id="ARBA00034247"/>
    </source>
</evidence>
<dbReference type="PANTHER" id="PTHR45138:SF9">
    <property type="entry name" value="DIGUANYLATE CYCLASE DGCM-RELATED"/>
    <property type="match status" value="1"/>
</dbReference>
<dbReference type="Pfam" id="PF00990">
    <property type="entry name" value="GGDEF"/>
    <property type="match status" value="1"/>
</dbReference>
<dbReference type="Proteomes" id="UP000060699">
    <property type="component" value="Chromosome"/>
</dbReference>